<dbReference type="Gene3D" id="1.25.40.10">
    <property type="entry name" value="Tetratricopeptide repeat domain"/>
    <property type="match status" value="1"/>
</dbReference>
<organism evidence="2 3">
    <name type="scientific">Labedaea rhizosphaerae</name>
    <dbReference type="NCBI Taxonomy" id="598644"/>
    <lineage>
        <taxon>Bacteria</taxon>
        <taxon>Bacillati</taxon>
        <taxon>Actinomycetota</taxon>
        <taxon>Actinomycetes</taxon>
        <taxon>Pseudonocardiales</taxon>
        <taxon>Pseudonocardiaceae</taxon>
        <taxon>Labedaea</taxon>
    </lineage>
</organism>
<name>A0A4R6RXN4_LABRH</name>
<accession>A0A4R6RXN4</accession>
<dbReference type="OrthoDB" id="3213425at2"/>
<keyword evidence="3" id="KW-1185">Reference proteome</keyword>
<dbReference type="CDD" id="cd00093">
    <property type="entry name" value="HTH_XRE"/>
    <property type="match status" value="1"/>
</dbReference>
<dbReference type="PROSITE" id="PS50943">
    <property type="entry name" value="HTH_CROC1"/>
    <property type="match status" value="1"/>
</dbReference>
<dbReference type="EMBL" id="SNXZ01000008">
    <property type="protein sequence ID" value="TDP91831.1"/>
    <property type="molecule type" value="Genomic_DNA"/>
</dbReference>
<dbReference type="AlphaFoldDB" id="A0A4R6RXN4"/>
<gene>
    <name evidence="2" type="ORF">EV186_10840</name>
</gene>
<dbReference type="InterPro" id="IPR011990">
    <property type="entry name" value="TPR-like_helical_dom_sf"/>
</dbReference>
<evidence type="ECO:0000313" key="2">
    <source>
        <dbReference type="EMBL" id="TDP91831.1"/>
    </source>
</evidence>
<reference evidence="2 3" key="1">
    <citation type="submission" date="2019-03" db="EMBL/GenBank/DDBJ databases">
        <title>Genomic Encyclopedia of Type Strains, Phase IV (KMG-IV): sequencing the most valuable type-strain genomes for metagenomic binning, comparative biology and taxonomic classification.</title>
        <authorList>
            <person name="Goeker M."/>
        </authorList>
    </citation>
    <scope>NUCLEOTIDE SEQUENCE [LARGE SCALE GENOMIC DNA]</scope>
    <source>
        <strain evidence="2 3">DSM 45361</strain>
    </source>
</reference>
<dbReference type="RefSeq" id="WP_133853417.1">
    <property type="nucleotide sequence ID" value="NZ_SNXZ01000008.1"/>
</dbReference>
<dbReference type="SUPFAM" id="SSF47413">
    <property type="entry name" value="lambda repressor-like DNA-binding domains"/>
    <property type="match status" value="1"/>
</dbReference>
<dbReference type="Gene3D" id="1.10.260.40">
    <property type="entry name" value="lambda repressor-like DNA-binding domains"/>
    <property type="match status" value="1"/>
</dbReference>
<dbReference type="InterPro" id="IPR010982">
    <property type="entry name" value="Lambda_DNA-bd_dom_sf"/>
</dbReference>
<dbReference type="InterPro" id="IPR001387">
    <property type="entry name" value="Cro/C1-type_HTH"/>
</dbReference>
<feature type="domain" description="HTH cro/C1-type" evidence="1">
    <location>
        <begin position="92"/>
        <end position="137"/>
    </location>
</feature>
<dbReference type="Proteomes" id="UP000295444">
    <property type="component" value="Unassembled WGS sequence"/>
</dbReference>
<comment type="caution">
    <text evidence="2">The sequence shown here is derived from an EMBL/GenBank/DDBJ whole genome shotgun (WGS) entry which is preliminary data.</text>
</comment>
<evidence type="ECO:0000259" key="1">
    <source>
        <dbReference type="PROSITE" id="PS50943"/>
    </source>
</evidence>
<evidence type="ECO:0000313" key="3">
    <source>
        <dbReference type="Proteomes" id="UP000295444"/>
    </source>
</evidence>
<keyword evidence="2" id="KW-0238">DNA-binding</keyword>
<proteinExistence type="predicted"/>
<dbReference type="GO" id="GO:0003677">
    <property type="term" value="F:DNA binding"/>
    <property type="evidence" value="ECO:0007669"/>
    <property type="project" value="UniProtKB-KW"/>
</dbReference>
<sequence length="484" mass="52779">MAGRAGRAKERAVDGRRCAGCSSLLAADNTGRLCWHCHHDQQDQLATPPVNLGDDFWRTDAFIAAFESQHIGRVIKVYRNHPRHLQLRGRALSQDVLARWLGLNQGQISKLENGNPEENIEACRRYADILHIPREMLWFDFPGESRVRARISVPTAVDLVLSAGISSRSNRNGLLAAPSLDSLLGESSSSPQQLINARSHFERMYRSSGGLVAGARVEQFLARQALPLLASFGGSEADQARSQRAVGGLIALAGICAYDSEDWTAAEGHFKRALMVAQRSHDYGFKAYVLALMVNQALALENYKAAQTLAEAALDACSKAPPTALLVDLQVMRAKALASLGNKADAKLIVVGLESEFNKLSKDQSLAEASYVQEGHILAQLSEALSYLGDLDEAQRYAELSLSSEGHPRGKVNKLASLATLEVARGEIERASLLACEMVDSAQGMESRRLNSRFVRLRNELANSPTSVSRDALDRIDSAVRLIL</sequence>
<protein>
    <submittedName>
        <fullName evidence="2">DNA-binding XRE family transcriptional regulator</fullName>
    </submittedName>
</protein>
<dbReference type="SUPFAM" id="SSF48452">
    <property type="entry name" value="TPR-like"/>
    <property type="match status" value="1"/>
</dbReference>